<evidence type="ECO:0000313" key="1">
    <source>
        <dbReference type="EMBL" id="KAI3733039.1"/>
    </source>
</evidence>
<organism evidence="1 2">
    <name type="scientific">Smallanthus sonchifolius</name>
    <dbReference type="NCBI Taxonomy" id="185202"/>
    <lineage>
        <taxon>Eukaryota</taxon>
        <taxon>Viridiplantae</taxon>
        <taxon>Streptophyta</taxon>
        <taxon>Embryophyta</taxon>
        <taxon>Tracheophyta</taxon>
        <taxon>Spermatophyta</taxon>
        <taxon>Magnoliopsida</taxon>
        <taxon>eudicotyledons</taxon>
        <taxon>Gunneridae</taxon>
        <taxon>Pentapetalae</taxon>
        <taxon>asterids</taxon>
        <taxon>campanulids</taxon>
        <taxon>Asterales</taxon>
        <taxon>Asteraceae</taxon>
        <taxon>Asteroideae</taxon>
        <taxon>Heliantheae alliance</taxon>
        <taxon>Millerieae</taxon>
        <taxon>Smallanthus</taxon>
    </lineage>
</organism>
<reference evidence="1 2" key="2">
    <citation type="journal article" date="2022" name="Mol. Ecol. Resour.">
        <title>The genomes of chicory, endive, great burdock and yacon provide insights into Asteraceae paleo-polyploidization history and plant inulin production.</title>
        <authorList>
            <person name="Fan W."/>
            <person name="Wang S."/>
            <person name="Wang H."/>
            <person name="Wang A."/>
            <person name="Jiang F."/>
            <person name="Liu H."/>
            <person name="Zhao H."/>
            <person name="Xu D."/>
            <person name="Zhang Y."/>
        </authorList>
    </citation>
    <scope>NUCLEOTIDE SEQUENCE [LARGE SCALE GENOMIC DNA]</scope>
    <source>
        <strain evidence="2">cv. Yunnan</strain>
        <tissue evidence="1">Leaves</tissue>
    </source>
</reference>
<proteinExistence type="predicted"/>
<protein>
    <submittedName>
        <fullName evidence="1">Uncharacterized protein</fullName>
    </submittedName>
</protein>
<reference evidence="2" key="1">
    <citation type="journal article" date="2022" name="Mol. Ecol. Resour.">
        <title>The genomes of chicory, endive, great burdock and yacon provide insights into Asteraceae palaeo-polyploidization history and plant inulin production.</title>
        <authorList>
            <person name="Fan W."/>
            <person name="Wang S."/>
            <person name="Wang H."/>
            <person name="Wang A."/>
            <person name="Jiang F."/>
            <person name="Liu H."/>
            <person name="Zhao H."/>
            <person name="Xu D."/>
            <person name="Zhang Y."/>
        </authorList>
    </citation>
    <scope>NUCLEOTIDE SEQUENCE [LARGE SCALE GENOMIC DNA]</scope>
    <source>
        <strain evidence="2">cv. Yunnan</strain>
    </source>
</reference>
<gene>
    <name evidence="1" type="ORF">L1987_64254</name>
</gene>
<keyword evidence="2" id="KW-1185">Reference proteome</keyword>
<dbReference type="Proteomes" id="UP001056120">
    <property type="component" value="Linkage Group LG21"/>
</dbReference>
<comment type="caution">
    <text evidence="1">The sequence shown here is derived from an EMBL/GenBank/DDBJ whole genome shotgun (WGS) entry which is preliminary data.</text>
</comment>
<accession>A0ACB9CFJ6</accession>
<name>A0ACB9CFJ6_9ASTR</name>
<dbReference type="EMBL" id="CM042038">
    <property type="protein sequence ID" value="KAI3733039.1"/>
    <property type="molecule type" value="Genomic_DNA"/>
</dbReference>
<evidence type="ECO:0000313" key="2">
    <source>
        <dbReference type="Proteomes" id="UP001056120"/>
    </source>
</evidence>
<sequence>MFYRLTTLSCLFFSFVNSQSWIMFDQQAKGLKYEKKADKKLSGCGFPFLGYDYGYAANYKLNNLNSKRPKDPRFKIEVALSFLYFANLIYVSAIEYDGGACDVDRRLRRYVRGVAFFSSSVVMSYHLGFLQRLHAKGTRYNSKKAGELDEKKGDNDVFT</sequence>